<proteinExistence type="predicted"/>
<organism evidence="2 3">
    <name type="scientific">Lithospermum erythrorhizon</name>
    <name type="common">Purple gromwell</name>
    <name type="synonym">Lithospermum officinale var. erythrorhizon</name>
    <dbReference type="NCBI Taxonomy" id="34254"/>
    <lineage>
        <taxon>Eukaryota</taxon>
        <taxon>Viridiplantae</taxon>
        <taxon>Streptophyta</taxon>
        <taxon>Embryophyta</taxon>
        <taxon>Tracheophyta</taxon>
        <taxon>Spermatophyta</taxon>
        <taxon>Magnoliopsida</taxon>
        <taxon>eudicotyledons</taxon>
        <taxon>Gunneridae</taxon>
        <taxon>Pentapetalae</taxon>
        <taxon>asterids</taxon>
        <taxon>lamiids</taxon>
        <taxon>Boraginales</taxon>
        <taxon>Boraginaceae</taxon>
        <taxon>Boraginoideae</taxon>
        <taxon>Lithospermeae</taxon>
        <taxon>Lithospermum</taxon>
    </lineage>
</organism>
<feature type="compositionally biased region" description="Basic and acidic residues" evidence="1">
    <location>
        <begin position="1084"/>
        <end position="1104"/>
    </location>
</feature>
<feature type="compositionally biased region" description="Polar residues" evidence="1">
    <location>
        <begin position="1045"/>
        <end position="1055"/>
    </location>
</feature>
<feature type="region of interest" description="Disordered" evidence="1">
    <location>
        <begin position="766"/>
        <end position="837"/>
    </location>
</feature>
<evidence type="ECO:0008006" key="4">
    <source>
        <dbReference type="Google" id="ProtNLM"/>
    </source>
</evidence>
<feature type="compositionally biased region" description="Basic and acidic residues" evidence="1">
    <location>
        <begin position="1325"/>
        <end position="1338"/>
    </location>
</feature>
<feature type="compositionally biased region" description="Polar residues" evidence="1">
    <location>
        <begin position="822"/>
        <end position="837"/>
    </location>
</feature>
<feature type="region of interest" description="Disordered" evidence="1">
    <location>
        <begin position="374"/>
        <end position="471"/>
    </location>
</feature>
<feature type="compositionally biased region" description="Polar residues" evidence="1">
    <location>
        <begin position="926"/>
        <end position="935"/>
    </location>
</feature>
<accession>A0AAV3NZ24</accession>
<feature type="region of interest" description="Disordered" evidence="1">
    <location>
        <begin position="500"/>
        <end position="749"/>
    </location>
</feature>
<feature type="region of interest" description="Disordered" evidence="1">
    <location>
        <begin position="224"/>
        <end position="322"/>
    </location>
</feature>
<dbReference type="EMBL" id="BAABME010000616">
    <property type="protein sequence ID" value="GAA0144208.1"/>
    <property type="molecule type" value="Genomic_DNA"/>
</dbReference>
<evidence type="ECO:0000313" key="3">
    <source>
        <dbReference type="Proteomes" id="UP001454036"/>
    </source>
</evidence>
<feature type="compositionally biased region" description="Low complexity" evidence="1">
    <location>
        <begin position="614"/>
        <end position="629"/>
    </location>
</feature>
<feature type="compositionally biased region" description="Low complexity" evidence="1">
    <location>
        <begin position="982"/>
        <end position="994"/>
    </location>
</feature>
<feature type="compositionally biased region" description="Polar residues" evidence="1">
    <location>
        <begin position="1016"/>
        <end position="1026"/>
    </location>
</feature>
<protein>
    <recommendedName>
        <fullName evidence="4">COP1-interacting protein 7</fullName>
    </recommendedName>
</protein>
<feature type="compositionally biased region" description="Basic and acidic residues" evidence="1">
    <location>
        <begin position="279"/>
        <end position="312"/>
    </location>
</feature>
<evidence type="ECO:0000256" key="1">
    <source>
        <dbReference type="SAM" id="MobiDB-lite"/>
    </source>
</evidence>
<reference evidence="2 3" key="1">
    <citation type="submission" date="2024-01" db="EMBL/GenBank/DDBJ databases">
        <title>The complete chloroplast genome sequence of Lithospermum erythrorhizon: insights into the phylogenetic relationship among Boraginaceae species and the maternal lineages of purple gromwells.</title>
        <authorList>
            <person name="Okada T."/>
            <person name="Watanabe K."/>
        </authorList>
    </citation>
    <scope>NUCLEOTIDE SEQUENCE [LARGE SCALE GENOMIC DNA]</scope>
</reference>
<evidence type="ECO:0000313" key="2">
    <source>
        <dbReference type="EMBL" id="GAA0144208.1"/>
    </source>
</evidence>
<name>A0AAV3NZ24_LITER</name>
<dbReference type="Proteomes" id="UP001454036">
    <property type="component" value="Unassembled WGS sequence"/>
</dbReference>
<feature type="compositionally biased region" description="Basic and acidic residues" evidence="1">
    <location>
        <begin position="539"/>
        <end position="555"/>
    </location>
</feature>
<feature type="region of interest" description="Disordered" evidence="1">
    <location>
        <begin position="907"/>
        <end position="1104"/>
    </location>
</feature>
<feature type="compositionally biased region" description="Basic and acidic residues" evidence="1">
    <location>
        <begin position="955"/>
        <end position="971"/>
    </location>
</feature>
<dbReference type="PANTHER" id="PTHR31008">
    <property type="entry name" value="COP1-INTERACTING PROTEIN-RELATED"/>
    <property type="match status" value="1"/>
</dbReference>
<feature type="compositionally biased region" description="Polar residues" evidence="1">
    <location>
        <begin position="677"/>
        <end position="687"/>
    </location>
</feature>
<keyword evidence="3" id="KW-1185">Reference proteome</keyword>
<feature type="region of interest" description="Disordered" evidence="1">
    <location>
        <begin position="1306"/>
        <end position="1385"/>
    </location>
</feature>
<feature type="compositionally biased region" description="Basic and acidic residues" evidence="1">
    <location>
        <begin position="584"/>
        <end position="593"/>
    </location>
</feature>
<feature type="compositionally biased region" description="Polar residues" evidence="1">
    <location>
        <begin position="1245"/>
        <end position="1256"/>
    </location>
</feature>
<gene>
    <name evidence="2" type="ORF">LIER_04715</name>
</gene>
<sequence length="1407" mass="154232">MKSDTLLDYAVFQLSPKHSRCELFVSSDGTTEKVASGLVKPFAAQMKLVEEQVALSVESIKLEVERRRNAIRWFTKGTVERFVRFVSTPEILELVNTLDAEMSQLEAAQKLYSQGASSQLSGAGASGAGVTAGSDATKKELLRAIDVRLSAVKQDLTTALYGAASAGFNEQTVLELQMFSDHFSARRLNDACNKFFSLCERRPELISVCKVGLDDQAIRCSYGSDMSIDEEPTTPEQKPSRSKPLEDDHSGNACQAAEAVQPSMNQQAKDSSKAFALRQSRESSVEKDDTNNRSEPSVDKEKEGSVADKADSVPKGQHVRRLSVQDRINLFENKQKETSGSGGKPVVAKSVELKRLPSDVQEKAVLRRWSGASDMSIDLGGDKKDIESPLCTPSYASASQNKPEDKKGLHLSDSTSSNKQDFKAIPGSVIDSDSKIVGSSKNGEAISEEKQSTVSSSKFMDTSEGVRSISGTNTAESDAWIGQSSLNTHSKFSVNLVENNKDEANSGEQFEPSLGADTENFGLANRGKQKGCTSGNEPTKIRGRENHEGFQDTTKKQSKALRNKGDGIRSNINPQHAGRAEFLNQKDELEHRGLFSSGSRVGGSPKTAVDSGKSQVSSALRSQASSGSQFEVPANDSTSSHAKWKSLVGSSEVRKKDFSSLKLGSSSGSTMEDSKSQKLNFESQVPNPEQLKRGQGYSNETDSSFGNRETVLSSKVAAHAPFAPDSFSIQSTSLGQREKQTKGNQDLNDELKVKANELEKLFAEHKLRVPADSNPTRRNRIAEPSKSAATSSYQEPVIDAAPAQLPTKHSSDDPAGGFSHAVNFNSSTPPKVFENQNPGDVLSNHFCESTFNEGSRGKHYETYLQKRNDKLKDEWSSRRQEKEAKLKAMQDSFERSAAEMKAKFLDHTNRMDSVSTARRRAERLRSFNTHSNIGTEQKRLDFGQSDDDEYLGSSQERKHSQDRSFNEDDISRSVTNKKLFLSKTSSSSTPRTTTAPIPKSANKSANIGSGRRKLQSENPLAQSVPNFSELRKENTKPSLAGTKINRPSRSYVRSKSTNEEVSALKEEKTRRPQSVRKSYANPGELREMFSAKPEGFLRKGNGKDFSIRTGVAKQKVSMTPDTLKSEEEFADAADELEDPTDNLNDDGDEELVSIVNEGHVNVGNSDQILSQESEKWASSDSENDNIVQSFSYVDPSMVAELPANVPDSAGGSPVSWNSRTRHPSAYTHEMSDIDASVDSPVGSPVSWNSHSLSQMESDAARMRKKWGAAQKPLLVTSSANNQSRKDMTKGFKRLLKFGRKTRGTENLVDWISATTSEGDDDTEDSRDPSNRLSEDLRKSRMGLPPDDSFNESDFSSEQVQAMHSSIPAPPQNFKLRDDHLSGSSIKAPRSFFSLSTFRSKGSDSKAR</sequence>
<feature type="compositionally biased region" description="Polar residues" evidence="1">
    <location>
        <begin position="696"/>
        <end position="713"/>
    </location>
</feature>
<feature type="compositionally biased region" description="Low complexity" evidence="1">
    <location>
        <begin position="660"/>
        <end position="669"/>
    </location>
</feature>
<feature type="compositionally biased region" description="Basic and acidic residues" evidence="1">
    <location>
        <begin position="1056"/>
        <end position="1070"/>
    </location>
</feature>
<dbReference type="PANTHER" id="PTHR31008:SF15">
    <property type="entry name" value="GPI-ANCHORED ADHESIN-LIKE PROTEIN"/>
    <property type="match status" value="1"/>
</dbReference>
<comment type="caution">
    <text evidence="2">The sequence shown here is derived from an EMBL/GenBank/DDBJ whole genome shotgun (WGS) entry which is preliminary data.</text>
</comment>
<feature type="region of interest" description="Disordered" evidence="1">
    <location>
        <begin position="872"/>
        <end position="893"/>
    </location>
</feature>
<feature type="region of interest" description="Disordered" evidence="1">
    <location>
        <begin position="1234"/>
        <end position="1265"/>
    </location>
</feature>